<proteinExistence type="inferred from homology"/>
<dbReference type="Gene3D" id="3.30.530.20">
    <property type="match status" value="1"/>
</dbReference>
<dbReference type="Pfam" id="PF08327">
    <property type="entry name" value="AHSA1"/>
    <property type="match status" value="1"/>
</dbReference>
<name>A0A6N8KXA8_9SPHI</name>
<dbReference type="InterPro" id="IPR023393">
    <property type="entry name" value="START-like_dom_sf"/>
</dbReference>
<accession>A0A6N8KXA8</accession>
<dbReference type="AlphaFoldDB" id="A0A6N8KXA8"/>
<reference evidence="3 4" key="1">
    <citation type="submission" date="2019-12" db="EMBL/GenBank/DDBJ databases">
        <authorList>
            <person name="Dong K."/>
        </authorList>
    </citation>
    <scope>NUCLEOTIDE SEQUENCE [LARGE SCALE GENOMIC DNA]</scope>
    <source>
        <strain evidence="3 4">JCM 31225</strain>
    </source>
</reference>
<dbReference type="EMBL" id="WSQA01000005">
    <property type="protein sequence ID" value="MVZ62065.1"/>
    <property type="molecule type" value="Genomic_DNA"/>
</dbReference>
<feature type="domain" description="Activator of Hsp90 ATPase homologue 1/2-like C-terminal" evidence="2">
    <location>
        <begin position="26"/>
        <end position="152"/>
    </location>
</feature>
<dbReference type="SUPFAM" id="SSF55961">
    <property type="entry name" value="Bet v1-like"/>
    <property type="match status" value="1"/>
</dbReference>
<dbReference type="InterPro" id="IPR013538">
    <property type="entry name" value="ASHA1/2-like_C"/>
</dbReference>
<keyword evidence="4" id="KW-1185">Reference proteome</keyword>
<evidence type="ECO:0000313" key="3">
    <source>
        <dbReference type="EMBL" id="MVZ62065.1"/>
    </source>
</evidence>
<organism evidence="3 4">
    <name type="scientific">Sphingobacterium humi</name>
    <dbReference type="NCBI Taxonomy" id="1796905"/>
    <lineage>
        <taxon>Bacteria</taxon>
        <taxon>Pseudomonadati</taxon>
        <taxon>Bacteroidota</taxon>
        <taxon>Sphingobacteriia</taxon>
        <taxon>Sphingobacteriales</taxon>
        <taxon>Sphingobacteriaceae</taxon>
        <taxon>Sphingobacterium</taxon>
    </lineage>
</organism>
<comment type="caution">
    <text evidence="3">The sequence shown here is derived from an EMBL/GenBank/DDBJ whole genome shotgun (WGS) entry which is preliminary data.</text>
</comment>
<dbReference type="Proteomes" id="UP000435036">
    <property type="component" value="Unassembled WGS sequence"/>
</dbReference>
<sequence length="168" mass="19466">MENGKNYSFQIDESNHRLIIKRVYPAPLDQVWDAFTKAELLDQWWAPKPWKSKTKSQDFKEGGKWLYAMQGPDGEQVWSVSEYLQIEPKRSFQVMDAFTDETGKVDATQAGSIWQNSFKEVENGTEVSNSISFNSLADMQAYLEMGFKEGYEMGQQNLIDWLNDNKNK</sequence>
<gene>
    <name evidence="3" type="ORF">GQF63_08540</name>
</gene>
<evidence type="ECO:0000313" key="4">
    <source>
        <dbReference type="Proteomes" id="UP000435036"/>
    </source>
</evidence>
<dbReference type="OrthoDB" id="9795306at2"/>
<evidence type="ECO:0000256" key="1">
    <source>
        <dbReference type="ARBA" id="ARBA00006817"/>
    </source>
</evidence>
<dbReference type="RefSeq" id="WP_160368805.1">
    <property type="nucleotide sequence ID" value="NZ_WSQA01000005.1"/>
</dbReference>
<comment type="similarity">
    <text evidence="1">Belongs to the AHA1 family.</text>
</comment>
<protein>
    <submittedName>
        <fullName evidence="3">SRPBCC domain-containing protein</fullName>
    </submittedName>
</protein>
<evidence type="ECO:0000259" key="2">
    <source>
        <dbReference type="Pfam" id="PF08327"/>
    </source>
</evidence>